<dbReference type="InterPro" id="IPR002052">
    <property type="entry name" value="DNA_methylase_N6_adenine_CS"/>
</dbReference>
<dbReference type="EMBL" id="AUZX01011793">
    <property type="protein sequence ID" value="EQD41894.1"/>
    <property type="molecule type" value="Genomic_DNA"/>
</dbReference>
<sequence length="81" mass="9067">VELHRDTFHRTKAAVVARLRGVGIKAQAAASLADRWLLHGDFLLVALPGMFDLVIGNPPYVRQELIPAALLAEYRRRYSTL</sequence>
<dbReference type="InterPro" id="IPR029063">
    <property type="entry name" value="SAM-dependent_MTases_sf"/>
</dbReference>
<dbReference type="Gene3D" id="3.40.50.150">
    <property type="entry name" value="Vaccinia Virus protein VP39"/>
    <property type="match status" value="1"/>
</dbReference>
<keyword evidence="2" id="KW-0489">Methyltransferase</keyword>
<dbReference type="GO" id="GO:0003676">
    <property type="term" value="F:nucleic acid binding"/>
    <property type="evidence" value="ECO:0007669"/>
    <property type="project" value="InterPro"/>
</dbReference>
<dbReference type="GO" id="GO:0006304">
    <property type="term" value="P:DNA modification"/>
    <property type="evidence" value="ECO:0007669"/>
    <property type="project" value="InterPro"/>
</dbReference>
<reference evidence="2" key="2">
    <citation type="journal article" date="2014" name="ISME J.">
        <title>Microbial stratification in low pH oxic and suboxic macroscopic growths along an acid mine drainage.</title>
        <authorList>
            <person name="Mendez-Garcia C."/>
            <person name="Mesa V."/>
            <person name="Sprenger R.R."/>
            <person name="Richter M."/>
            <person name="Diez M.S."/>
            <person name="Solano J."/>
            <person name="Bargiela R."/>
            <person name="Golyshina O.V."/>
            <person name="Manteca A."/>
            <person name="Ramos J.L."/>
            <person name="Gallego J.R."/>
            <person name="Llorente I."/>
            <person name="Martins Dos Santos V.A."/>
            <person name="Jensen O.N."/>
            <person name="Pelaez A.I."/>
            <person name="Sanchez J."/>
            <person name="Ferrer M."/>
        </authorList>
    </citation>
    <scope>NUCLEOTIDE SEQUENCE</scope>
</reference>
<proteinExistence type="predicted"/>
<dbReference type="GO" id="GO:0008168">
    <property type="term" value="F:methyltransferase activity"/>
    <property type="evidence" value="ECO:0007669"/>
    <property type="project" value="UniProtKB-KW"/>
</dbReference>
<dbReference type="AlphaFoldDB" id="T1AMC5"/>
<evidence type="ECO:0000313" key="2">
    <source>
        <dbReference type="EMBL" id="EQD41894.1"/>
    </source>
</evidence>
<organism evidence="2">
    <name type="scientific">mine drainage metagenome</name>
    <dbReference type="NCBI Taxonomy" id="410659"/>
    <lineage>
        <taxon>unclassified sequences</taxon>
        <taxon>metagenomes</taxon>
        <taxon>ecological metagenomes</taxon>
    </lineage>
</organism>
<name>T1AMC5_9ZZZZ</name>
<evidence type="ECO:0000259" key="1">
    <source>
        <dbReference type="Pfam" id="PF07669"/>
    </source>
</evidence>
<dbReference type="PROSITE" id="PS00092">
    <property type="entry name" value="N6_MTASE"/>
    <property type="match status" value="1"/>
</dbReference>
<dbReference type="InterPro" id="IPR011639">
    <property type="entry name" value="MethylTrfase_TaqI-like_dom"/>
</dbReference>
<reference evidence="2" key="1">
    <citation type="submission" date="2013-08" db="EMBL/GenBank/DDBJ databases">
        <authorList>
            <person name="Mendez C."/>
            <person name="Richter M."/>
            <person name="Ferrer M."/>
            <person name="Sanchez J."/>
        </authorList>
    </citation>
    <scope>NUCLEOTIDE SEQUENCE</scope>
</reference>
<keyword evidence="2" id="KW-0808">Transferase</keyword>
<protein>
    <submittedName>
        <fullName evidence="2">XhoI modification methylase</fullName>
    </submittedName>
</protein>
<feature type="domain" description="Type II methyltransferase M.TaqI-like" evidence="1">
    <location>
        <begin position="44"/>
        <end position="79"/>
    </location>
</feature>
<dbReference type="GO" id="GO:0032259">
    <property type="term" value="P:methylation"/>
    <property type="evidence" value="ECO:0007669"/>
    <property type="project" value="UniProtKB-KW"/>
</dbReference>
<dbReference type="SUPFAM" id="SSF53335">
    <property type="entry name" value="S-adenosyl-L-methionine-dependent methyltransferases"/>
    <property type="match status" value="1"/>
</dbReference>
<comment type="caution">
    <text evidence="2">The sequence shown here is derived from an EMBL/GenBank/DDBJ whole genome shotgun (WGS) entry which is preliminary data.</text>
</comment>
<feature type="non-terminal residue" evidence="2">
    <location>
        <position position="1"/>
    </location>
</feature>
<gene>
    <name evidence="2" type="ORF">B1A_16046</name>
</gene>
<dbReference type="Pfam" id="PF07669">
    <property type="entry name" value="Eco57I"/>
    <property type="match status" value="1"/>
</dbReference>
<feature type="non-terminal residue" evidence="2">
    <location>
        <position position="81"/>
    </location>
</feature>
<accession>T1AMC5</accession>